<protein>
    <submittedName>
        <fullName evidence="1">Uncharacterized protein</fullName>
    </submittedName>
</protein>
<accession>A0ACC2ISE2</accession>
<organism evidence="1 2">
    <name type="scientific">Boeremia exigua</name>
    <dbReference type="NCBI Taxonomy" id="749465"/>
    <lineage>
        <taxon>Eukaryota</taxon>
        <taxon>Fungi</taxon>
        <taxon>Dikarya</taxon>
        <taxon>Ascomycota</taxon>
        <taxon>Pezizomycotina</taxon>
        <taxon>Dothideomycetes</taxon>
        <taxon>Pleosporomycetidae</taxon>
        <taxon>Pleosporales</taxon>
        <taxon>Pleosporineae</taxon>
        <taxon>Didymellaceae</taxon>
        <taxon>Boeremia</taxon>
    </lineage>
</organism>
<evidence type="ECO:0000313" key="1">
    <source>
        <dbReference type="EMBL" id="KAJ8118090.1"/>
    </source>
</evidence>
<reference evidence="1" key="1">
    <citation type="submission" date="2022-11" db="EMBL/GenBank/DDBJ databases">
        <title>Genome Sequence of Boeremia exigua.</title>
        <authorList>
            <person name="Buettner E."/>
        </authorList>
    </citation>
    <scope>NUCLEOTIDE SEQUENCE</scope>
    <source>
        <strain evidence="1">CU02</strain>
    </source>
</reference>
<dbReference type="EMBL" id="JAPHNI010000030">
    <property type="protein sequence ID" value="KAJ8118090.1"/>
    <property type="molecule type" value="Genomic_DNA"/>
</dbReference>
<comment type="caution">
    <text evidence="1">The sequence shown here is derived from an EMBL/GenBank/DDBJ whole genome shotgun (WGS) entry which is preliminary data.</text>
</comment>
<dbReference type="Proteomes" id="UP001153331">
    <property type="component" value="Unassembled WGS sequence"/>
</dbReference>
<gene>
    <name evidence="1" type="ORF">OPT61_g863</name>
</gene>
<sequence>MSWEGHLLNYLEQQDVPVVRSEEGVPCDGALLCQPTATEAYARTLHAIKHDPQVIPPDIQAAHMFLDRTGCVLAGRLNTHGLTLGRPLQRELVQLFIVFLQNSQEVLFLPKNFTDMPRSAERRIQACANNETLPYVNPSNGVTFPAGLFETKPASLVLSTTPNLTKTAEEVKGEQHYKRLALPLHEAHQYLLPPGVSTTKKSFDSEDRQYIQLQEACAHIGQGLIEPYERPCVRSFGETSSITKYRRCVATYCYVEYQWTSDEVRDFFELNKLPLKASRLTPTTIVLPLALARLGNRTHLLNAANRTLRALAHPRKDVVLWYMPASLPTADHATLEGAAEDQMLLVPSDHIKTDEEDLMSLKSQHKEKGCKGLDDILSHPSIHFRCPFKEVAINLAKFFDDPFGEKPDFYVRDERLAVRKEEYLCFWKDLLQDQVDGLWKAHGGTKNSESLEDDDLFEDDDDDDDDDQV</sequence>
<evidence type="ECO:0000313" key="2">
    <source>
        <dbReference type="Proteomes" id="UP001153331"/>
    </source>
</evidence>
<proteinExistence type="predicted"/>
<name>A0ACC2ISE2_9PLEO</name>
<keyword evidence="2" id="KW-1185">Reference proteome</keyword>